<proteinExistence type="predicted"/>
<organism evidence="1">
    <name type="scientific">marine metagenome</name>
    <dbReference type="NCBI Taxonomy" id="408172"/>
    <lineage>
        <taxon>unclassified sequences</taxon>
        <taxon>metagenomes</taxon>
        <taxon>ecological metagenomes</taxon>
    </lineage>
</organism>
<reference evidence="1" key="1">
    <citation type="submission" date="2018-05" db="EMBL/GenBank/DDBJ databases">
        <authorList>
            <person name="Lanie J.A."/>
            <person name="Ng W.-L."/>
            <person name="Kazmierczak K.M."/>
            <person name="Andrzejewski T.M."/>
            <person name="Davidsen T.M."/>
            <person name="Wayne K.J."/>
            <person name="Tettelin H."/>
            <person name="Glass J.I."/>
            <person name="Rusch D."/>
            <person name="Podicherti R."/>
            <person name="Tsui H.-C.T."/>
            <person name="Winkler M.E."/>
        </authorList>
    </citation>
    <scope>NUCLEOTIDE SEQUENCE</scope>
</reference>
<dbReference type="PROSITE" id="PS51257">
    <property type="entry name" value="PROKAR_LIPOPROTEIN"/>
    <property type="match status" value="1"/>
</dbReference>
<evidence type="ECO:0000313" key="1">
    <source>
        <dbReference type="EMBL" id="SVC81972.1"/>
    </source>
</evidence>
<gene>
    <name evidence="1" type="ORF">METZ01_LOCUS334826</name>
</gene>
<protein>
    <submittedName>
        <fullName evidence="1">Uncharacterized protein</fullName>
    </submittedName>
</protein>
<dbReference type="EMBL" id="UINC01112790">
    <property type="protein sequence ID" value="SVC81972.1"/>
    <property type="molecule type" value="Genomic_DNA"/>
</dbReference>
<dbReference type="AlphaFoldDB" id="A0A382QBN7"/>
<name>A0A382QBN7_9ZZZZ</name>
<accession>A0A382QBN7</accession>
<sequence>MKHILTTITVCWIITFSGCVYESSSDDFIEEFYAEHNIGEEYQISFEELVEISKGEDDRSNISEGLKFFQIEDYYKATATLQYSTPDDEPLPGPPPFTIRHKYVLGEYLVEEADFPTPEGGTKKIKHVLIQLGNTDDFLIYVFDNKINQLVLLTKIGVNKFSSEEVGLNDNGEEFSVIGSGIISKGLANGEFEFFENGMIIAKSKTTYEYE</sequence>